<protein>
    <recommendedName>
        <fullName evidence="12">Iron-sulfur cluster assembly factor IBA57 homolog, mitochondrial</fullName>
    </recommendedName>
</protein>
<dbReference type="InterPro" id="IPR004712">
    <property type="entry name" value="Na+/H+_antiporter_fungi"/>
</dbReference>
<evidence type="ECO:0000313" key="19">
    <source>
        <dbReference type="Proteomes" id="UP000194280"/>
    </source>
</evidence>
<dbReference type="GO" id="GO:0005886">
    <property type="term" value="C:plasma membrane"/>
    <property type="evidence" value="ECO:0007669"/>
    <property type="project" value="InterPro"/>
</dbReference>
<dbReference type="FunCoup" id="A0A1Z5T8K2">
    <property type="interactions" value="67"/>
</dbReference>
<keyword evidence="3" id="KW-0813">Transport</keyword>
<evidence type="ECO:0000256" key="3">
    <source>
        <dbReference type="ARBA" id="ARBA00022448"/>
    </source>
</evidence>
<dbReference type="GO" id="GO:0030007">
    <property type="term" value="P:intracellular potassium ion homeostasis"/>
    <property type="evidence" value="ECO:0007669"/>
    <property type="project" value="TreeGrafter"/>
</dbReference>
<dbReference type="InterPro" id="IPR057460">
    <property type="entry name" value="CAF17_C"/>
</dbReference>
<evidence type="ECO:0000256" key="5">
    <source>
        <dbReference type="ARBA" id="ARBA00022692"/>
    </source>
</evidence>
<feature type="compositionally biased region" description="Basic and acidic residues" evidence="13">
    <location>
        <begin position="887"/>
        <end position="914"/>
    </location>
</feature>
<evidence type="ECO:0000259" key="17">
    <source>
        <dbReference type="Pfam" id="PF25455"/>
    </source>
</evidence>
<dbReference type="InterPro" id="IPR006153">
    <property type="entry name" value="Cation/H_exchanger_TM"/>
</dbReference>
<feature type="compositionally biased region" description="Basic and acidic residues" evidence="13">
    <location>
        <begin position="811"/>
        <end position="836"/>
    </location>
</feature>
<gene>
    <name evidence="18" type="ORF">BTJ68_07945</name>
</gene>
<dbReference type="Pfam" id="PF08619">
    <property type="entry name" value="Nha1_C"/>
    <property type="match status" value="1"/>
</dbReference>
<feature type="domain" description="Cation/H+ exchanger transmembrane" evidence="15">
    <location>
        <begin position="26"/>
        <end position="393"/>
    </location>
</feature>
<evidence type="ECO:0000256" key="12">
    <source>
        <dbReference type="ARBA" id="ARBA00093637"/>
    </source>
</evidence>
<feature type="compositionally biased region" description="Basic and acidic residues" evidence="13">
    <location>
        <begin position="598"/>
        <end position="611"/>
    </location>
</feature>
<dbReference type="GO" id="GO:0015385">
    <property type="term" value="F:sodium:proton antiporter activity"/>
    <property type="evidence" value="ECO:0007669"/>
    <property type="project" value="InterPro"/>
</dbReference>
<feature type="domain" description="CAF17 C-terminal" evidence="17">
    <location>
        <begin position="1257"/>
        <end position="1362"/>
    </location>
</feature>
<keyword evidence="9" id="KW-0406">Ion transport</keyword>
<accession>A0A1Z5T8K2</accession>
<evidence type="ECO:0000256" key="4">
    <source>
        <dbReference type="ARBA" id="ARBA00022449"/>
    </source>
</evidence>
<evidence type="ECO:0000256" key="1">
    <source>
        <dbReference type="ARBA" id="ARBA00004141"/>
    </source>
</evidence>
<keyword evidence="5 14" id="KW-0812">Transmembrane</keyword>
<dbReference type="PANTHER" id="PTHR31382">
    <property type="entry name" value="NA(+)/H(+) ANTIPORTER"/>
    <property type="match status" value="1"/>
</dbReference>
<keyword evidence="6" id="KW-0809">Transit peptide</keyword>
<evidence type="ECO:0000259" key="15">
    <source>
        <dbReference type="Pfam" id="PF00999"/>
    </source>
</evidence>
<feature type="transmembrane region" description="Helical" evidence="14">
    <location>
        <begin position="36"/>
        <end position="54"/>
    </location>
</feature>
<dbReference type="InterPro" id="IPR027266">
    <property type="entry name" value="TrmE/GcvT-like"/>
</dbReference>
<feature type="compositionally biased region" description="Basic and acidic residues" evidence="13">
    <location>
        <begin position="550"/>
        <end position="581"/>
    </location>
</feature>
<feature type="region of interest" description="Disordered" evidence="13">
    <location>
        <begin position="778"/>
        <end position="965"/>
    </location>
</feature>
<feature type="transmembrane region" description="Helical" evidence="14">
    <location>
        <begin position="102"/>
        <end position="125"/>
    </location>
</feature>
<dbReference type="STRING" id="1157616.A0A1Z5T8K2"/>
<keyword evidence="7 14" id="KW-1133">Transmembrane helix</keyword>
<dbReference type="GO" id="GO:0120029">
    <property type="term" value="P:proton export across plasma membrane"/>
    <property type="evidence" value="ECO:0007669"/>
    <property type="project" value="InterPro"/>
</dbReference>
<feature type="region of interest" description="Disordered" evidence="13">
    <location>
        <begin position="427"/>
        <end position="729"/>
    </location>
</feature>
<feature type="transmembrane region" description="Helical" evidence="14">
    <location>
        <begin position="246"/>
        <end position="263"/>
    </location>
</feature>
<evidence type="ECO:0000256" key="8">
    <source>
        <dbReference type="ARBA" id="ARBA00023053"/>
    </source>
</evidence>
<evidence type="ECO:0000256" key="2">
    <source>
        <dbReference type="ARBA" id="ARBA00005248"/>
    </source>
</evidence>
<sequence>MAWEHLDINKPHLVYVILGGFTSLFMLCSSVIKERLYIGEATVATLCGIIFGPHAANLIDPQTWGNTDQITLEFSRIVLVVQCFAVGVELPKAYMERHWRSVVFLLIPVMTFGWLITSLFIWGMFNPSLNWLDSLVVAACVTATDPVLASSVVGKGKFAKRVPKHLRDLLSAESGCNDGMAFPFVYLALYIIHYKNEPNHVALHWFCYTILYECVFGAVYGVIIGYCARHAIRYAHEKDWIDRESFLVFYFVLALFVAGSGSILGLDDLLVGFATGVGFSNDGWFTEKTEESHVSNVIDLLINLAFFVYFGTIIPWDQYNAGYLNLDVWRLVVIAILVLFFRRIPIMVSLKPLIPDIKTWREALFAGHFGPIGVGAIFVAILARGELETRYERTTPLAELPEEPFPHLNIIETIWPITTFLSAIAPARRQESEEQENRSDSDTLAVKSESPPSSEEKKETKEDQRLAQQKPAVGPEPEADRLRPSAAGEIYEEGNQTVYEDEEGNVLAVEPSREEPGETGQRGREDFERHEGRRLMRQEHADQNHGVATTKDDPNVDTADVAKKDLEKAENSVKEAVERPGKQWRQGIKRMSTMTGLKKGDGTTKPKKEPQPKANPRHGPARAFQYGNTIIVEDEDGEVIKKYDIPAPDKKQSAPGDAKRSERRVGQMGRMLGIGGKDSKAEDGVPGPSTPTGNAPPQPAQGGKRAQAKRDLADAQEADDQRLRFTISAGGRRMSKAEFIDQIKQMDPKSRAATVENSTAPEAVKREARIDAREQAAVKHREAAAIPVVPEEPEREHRDSQPALHPVASHESGDLKLVDENDHEVPFHDLSSELRKYQMRSGGGEETAAERRRRQALQQPVEEEDSEDDGTERIPPKPSPGATPAGPDRHEIETGETAAERRRREGALGIRHEEESDSDDDDTPRQVPQSRGIRFADEAPPARKQDSPPQQQQQQQGEQSRPTKLSQRQLVFRDTMFASVTQSIVTTSVMFSRTTNAPFVCARCIARQRRLYSSKGASPPPPPPPPSGAAKLTNRRLISLHGDEAPKFMQGIVTNNVRADSTAGFFAAFLTAPGKVLNDVFVYPTLGSNWHKNVNGDEQPGYLVEVDADTAEMLLKHIKKHKLRSKFKLRMLEEGELDVWSKWSEEERWTAHTQGALENGLLGLVDGRAPGMGHRILLPPSSQQGPPVELDADEAPLGAYTVRRYLRGVPEGQKEIPRDDSLPMNTNIDIMGGIDFKKGCYIGQELTIRTHHTGVVRRRILPVQLYPHGEQPPEVLAYNPDAVAESAEDGTDIRRDDKRMRATGKLITSVGNVGLGMCRLEQMSDLTISGEGSSFSPEDRFLIQGVDGQELGVKAFVPDWMRGKIREPKIQRRVE</sequence>
<evidence type="ECO:0000256" key="9">
    <source>
        <dbReference type="ARBA" id="ARBA00023065"/>
    </source>
</evidence>
<keyword evidence="11" id="KW-0739">Sodium transport</keyword>
<keyword evidence="8" id="KW-0915">Sodium</keyword>
<feature type="compositionally biased region" description="Basic and acidic residues" evidence="13">
    <location>
        <begin position="934"/>
        <end position="946"/>
    </location>
</feature>
<dbReference type="FunFam" id="1.20.1530.20:FF:000015">
    <property type="entry name" value="Na(+)/H(+) antiporter 2"/>
    <property type="match status" value="1"/>
</dbReference>
<evidence type="ECO:0000256" key="14">
    <source>
        <dbReference type="SAM" id="Phobius"/>
    </source>
</evidence>
<dbReference type="Pfam" id="PF25455">
    <property type="entry name" value="Beta-barrel_CAF17_C"/>
    <property type="match status" value="1"/>
</dbReference>
<evidence type="ECO:0000256" key="6">
    <source>
        <dbReference type="ARBA" id="ARBA00022946"/>
    </source>
</evidence>
<dbReference type="PANTHER" id="PTHR31382:SF4">
    <property type="entry name" value="NA(+)_H(+) ANTIPORTER"/>
    <property type="match status" value="1"/>
</dbReference>
<feature type="compositionally biased region" description="Basic and acidic residues" evidence="13">
    <location>
        <begin position="428"/>
        <end position="441"/>
    </location>
</feature>
<comment type="similarity">
    <text evidence="2">Belongs to the fungal Na(+)/H(+) exchanger family.</text>
</comment>
<evidence type="ECO:0000259" key="16">
    <source>
        <dbReference type="Pfam" id="PF08619"/>
    </source>
</evidence>
<evidence type="ECO:0000313" key="18">
    <source>
        <dbReference type="EMBL" id="OTA32362.1"/>
    </source>
</evidence>
<feature type="compositionally biased region" description="Acidic residues" evidence="13">
    <location>
        <begin position="861"/>
        <end position="870"/>
    </location>
</feature>
<feature type="compositionally biased region" description="Basic and acidic residues" evidence="13">
    <location>
        <begin position="511"/>
        <end position="543"/>
    </location>
</feature>
<dbReference type="GO" id="GO:0042391">
    <property type="term" value="P:regulation of membrane potential"/>
    <property type="evidence" value="ECO:0007669"/>
    <property type="project" value="InterPro"/>
</dbReference>
<dbReference type="Pfam" id="PF00999">
    <property type="entry name" value="Na_H_Exchanger"/>
    <property type="match status" value="1"/>
</dbReference>
<dbReference type="NCBIfam" id="TIGR03317">
    <property type="entry name" value="ygfZ_signature"/>
    <property type="match status" value="1"/>
</dbReference>
<comment type="caution">
    <text evidence="18">The sequence shown here is derived from an EMBL/GenBank/DDBJ whole genome shotgun (WGS) entry which is preliminary data.</text>
</comment>
<dbReference type="GO" id="GO:0036376">
    <property type="term" value="P:sodium ion export across plasma membrane"/>
    <property type="evidence" value="ECO:0007669"/>
    <property type="project" value="InterPro"/>
</dbReference>
<evidence type="ECO:0000256" key="7">
    <source>
        <dbReference type="ARBA" id="ARBA00022989"/>
    </source>
</evidence>
<feature type="compositionally biased region" description="Basic and acidic residues" evidence="13">
    <location>
        <begin position="638"/>
        <end position="665"/>
    </location>
</feature>
<feature type="compositionally biased region" description="Basic and acidic residues" evidence="13">
    <location>
        <begin position="708"/>
        <end position="723"/>
    </location>
</feature>
<keyword evidence="10 14" id="KW-0472">Membrane</keyword>
<comment type="subcellular location">
    <subcellularLocation>
        <location evidence="1">Membrane</location>
        <topology evidence="1">Multi-pass membrane protein</topology>
    </subcellularLocation>
</comment>
<feature type="transmembrane region" description="Helical" evidence="14">
    <location>
        <begin position="131"/>
        <end position="154"/>
    </location>
</feature>
<feature type="compositionally biased region" description="Basic and acidic residues" evidence="13">
    <location>
        <begin position="454"/>
        <end position="465"/>
    </location>
</feature>
<feature type="domain" description="Alkali metal cation/H+ antiporter Nha1 C-terminal" evidence="16">
    <location>
        <begin position="422"/>
        <end position="919"/>
    </location>
</feature>
<proteinExistence type="inferred from homology"/>
<evidence type="ECO:0000256" key="11">
    <source>
        <dbReference type="ARBA" id="ARBA00023201"/>
    </source>
</evidence>
<evidence type="ECO:0000256" key="10">
    <source>
        <dbReference type="ARBA" id="ARBA00023136"/>
    </source>
</evidence>
<feature type="transmembrane region" description="Helical" evidence="14">
    <location>
        <begin position="205"/>
        <end position="226"/>
    </location>
</feature>
<feature type="transmembrane region" description="Helical" evidence="14">
    <location>
        <begin position="175"/>
        <end position="193"/>
    </location>
</feature>
<keyword evidence="19" id="KW-1185">Reference proteome</keyword>
<evidence type="ECO:0000256" key="13">
    <source>
        <dbReference type="SAM" id="MobiDB-lite"/>
    </source>
</evidence>
<dbReference type="InParanoid" id="A0A1Z5T8K2"/>
<feature type="transmembrane region" description="Helical" evidence="14">
    <location>
        <begin position="322"/>
        <end position="342"/>
    </location>
</feature>
<feature type="transmembrane region" description="Helical" evidence="14">
    <location>
        <begin position="363"/>
        <end position="383"/>
    </location>
</feature>
<dbReference type="Proteomes" id="UP000194280">
    <property type="component" value="Unassembled WGS sequence"/>
</dbReference>
<organism evidence="18 19">
    <name type="scientific">Hortaea werneckii EXF-2000</name>
    <dbReference type="NCBI Taxonomy" id="1157616"/>
    <lineage>
        <taxon>Eukaryota</taxon>
        <taxon>Fungi</taxon>
        <taxon>Dikarya</taxon>
        <taxon>Ascomycota</taxon>
        <taxon>Pezizomycotina</taxon>
        <taxon>Dothideomycetes</taxon>
        <taxon>Dothideomycetidae</taxon>
        <taxon>Mycosphaerellales</taxon>
        <taxon>Teratosphaeriaceae</taxon>
        <taxon>Hortaea</taxon>
    </lineage>
</organism>
<dbReference type="Gene3D" id="1.20.1530.20">
    <property type="match status" value="1"/>
</dbReference>
<dbReference type="InterPro" id="IPR017703">
    <property type="entry name" value="YgfZ/GCV_T_CS"/>
</dbReference>
<dbReference type="InterPro" id="IPR038770">
    <property type="entry name" value="Na+/solute_symporter_sf"/>
</dbReference>
<dbReference type="SUPFAM" id="SSF103025">
    <property type="entry name" value="Folate-binding domain"/>
    <property type="match status" value="1"/>
</dbReference>
<reference evidence="18 19" key="1">
    <citation type="submission" date="2017-01" db="EMBL/GenBank/DDBJ databases">
        <title>The recent genome duplication of the halophilic yeast Hortaea werneckii: insights from long-read sequencing.</title>
        <authorList>
            <person name="Sinha S."/>
            <person name="Flibotte S."/>
            <person name="Neira M."/>
            <person name="Lenassi M."/>
            <person name="Gostincar C."/>
            <person name="Stajich J.E."/>
            <person name="Nislow C.E."/>
        </authorList>
    </citation>
    <scope>NUCLEOTIDE SEQUENCE [LARGE SCALE GENOMIC DNA]</scope>
    <source>
        <strain evidence="18 19">EXF-2000</strain>
    </source>
</reference>
<dbReference type="Gene3D" id="3.30.1360.120">
    <property type="entry name" value="Probable tRNA modification gtpase trme, domain 1"/>
    <property type="match status" value="1"/>
</dbReference>
<dbReference type="VEuPathDB" id="FungiDB:BTJ68_07945"/>
<keyword evidence="4" id="KW-0050">Antiport</keyword>
<name>A0A1Z5T8K2_HORWE</name>
<dbReference type="EMBL" id="MUNK01000095">
    <property type="protein sequence ID" value="OTA32362.1"/>
    <property type="molecule type" value="Genomic_DNA"/>
</dbReference>
<dbReference type="InterPro" id="IPR013928">
    <property type="entry name" value="Cation/H_antiporter_C"/>
</dbReference>
<feature type="transmembrane region" description="Helical" evidence="14">
    <location>
        <begin position="12"/>
        <end position="29"/>
    </location>
</feature>